<name>A0ABV5KI71_9ACTN</name>
<protein>
    <submittedName>
        <fullName evidence="13">Transglycosylase domain-containing protein</fullName>
        <ecNumber evidence="13">2.4.-.-</ecNumber>
    </submittedName>
</protein>
<keyword evidence="1" id="KW-0121">Carboxypeptidase</keyword>
<dbReference type="InterPro" id="IPR001264">
    <property type="entry name" value="Glyco_trans_51"/>
</dbReference>
<feature type="compositionally biased region" description="Low complexity" evidence="9">
    <location>
        <begin position="747"/>
        <end position="758"/>
    </location>
</feature>
<keyword evidence="2" id="KW-0645">Protease</keyword>
<feature type="compositionally biased region" description="Pro residues" evidence="9">
    <location>
        <begin position="776"/>
        <end position="792"/>
    </location>
</feature>
<feature type="region of interest" description="Disordered" evidence="9">
    <location>
        <begin position="697"/>
        <end position="807"/>
    </location>
</feature>
<reference evidence="13 14" key="1">
    <citation type="submission" date="2024-09" db="EMBL/GenBank/DDBJ databases">
        <authorList>
            <person name="Sun Q."/>
            <person name="Mori K."/>
        </authorList>
    </citation>
    <scope>NUCLEOTIDE SEQUENCE [LARGE SCALE GENOMIC DNA]</scope>
    <source>
        <strain evidence="13 14">JCM 9626</strain>
    </source>
</reference>
<feature type="compositionally biased region" description="Low complexity" evidence="9">
    <location>
        <begin position="723"/>
        <end position="739"/>
    </location>
</feature>
<accession>A0ABV5KI71</accession>
<dbReference type="Proteomes" id="UP001589750">
    <property type="component" value="Unassembled WGS sequence"/>
</dbReference>
<evidence type="ECO:0000256" key="9">
    <source>
        <dbReference type="SAM" id="MobiDB-lite"/>
    </source>
</evidence>
<dbReference type="RefSeq" id="WP_140009211.1">
    <property type="nucleotide sequence ID" value="NZ_JBHMDG010000034.1"/>
</dbReference>
<feature type="domain" description="Glycosyl transferase family 51" evidence="12">
    <location>
        <begin position="108"/>
        <end position="278"/>
    </location>
</feature>
<dbReference type="InterPro" id="IPR012338">
    <property type="entry name" value="Beta-lactam/transpept-like"/>
</dbReference>
<dbReference type="InterPro" id="IPR036950">
    <property type="entry name" value="PBP_transglycosylase"/>
</dbReference>
<evidence type="ECO:0000256" key="3">
    <source>
        <dbReference type="ARBA" id="ARBA00022676"/>
    </source>
</evidence>
<evidence type="ECO:0000256" key="8">
    <source>
        <dbReference type="ARBA" id="ARBA00049902"/>
    </source>
</evidence>
<evidence type="ECO:0000256" key="10">
    <source>
        <dbReference type="SAM" id="Phobius"/>
    </source>
</evidence>
<keyword evidence="14" id="KW-1185">Reference proteome</keyword>
<dbReference type="InterPro" id="IPR050396">
    <property type="entry name" value="Glycosyltr_51/Transpeptidase"/>
</dbReference>
<evidence type="ECO:0000256" key="7">
    <source>
        <dbReference type="ARBA" id="ARBA00034000"/>
    </source>
</evidence>
<keyword evidence="3 13" id="KW-0328">Glycosyltransferase</keyword>
<keyword evidence="10" id="KW-0812">Transmembrane</keyword>
<dbReference type="Pfam" id="PF00905">
    <property type="entry name" value="Transpeptidase"/>
    <property type="match status" value="1"/>
</dbReference>
<keyword evidence="10" id="KW-1133">Transmembrane helix</keyword>
<sequence>MAGKRKAAGATTSRTADMSWPELLRARLGRSPKKGKVAKQDRPPKTWKSRLKRFFLWSTVAGLVLALVAVGGFIYLYRTTDIPEPNAEFLTNASIVYYDDGKTEVGRYALQNRESISFDDMPEVMKQAVVAAEDETFYSNNGIDTKGIVRAVFNNASGGSTQGASTITQQYVKILYLNQERSYKRKVKEAILSLKIQREQSKDQVLAGYLNTIYFGRGAYGIQAAANAYFDKPAKELGLREAAVLASVLNDPNDLDPADGIDTRRRLKGRFQYVLDRMAKAGDITQADAETAKKQLPKFPKIKAQSAYGGQRGHMLTLIKDQLLDLDKKDGSPFTEDEIDGGGLRITTTLQPKIMKAVQAGIEEVKPTERTDQFKSPSQLHAAAATVEPGTGALRGFYAGQDYLKSQINWAIAGGQAGSTFKPYALAAGLKDGYSLKDTFDGNSPIDVGGTEFENQGEGGSGDYGPAVSLLEATEKSINTAYIDLTDSMNDGPKKIIRMAQAMGVPGSKASKTKPFGIPTTSGELNPETGVALGSATVSPINMANGYATIANEGVAAQVYVIKKVEDRDGEVLYEHKVTDKRALNADIASDVSYALQQTADVGSGMSAKLDDDRPIAGKTGTATKTGGAVSSSWFVGFTPQLSTAVMYVRGPGNGQLDGWLPATDDGKLGYFGGNYPAKTWKAIMTRELDGVEVEDFPEPANVDGDAPDDGHAPYVPPQTSLPSEPQTSETQEPTAESPTTPPPTSAPATTQPPTSTAPTPPETTDPCGLLGCPTSDPPTSAPPTSPAPSNPTAPAANPRATYRRER</sequence>
<evidence type="ECO:0000256" key="4">
    <source>
        <dbReference type="ARBA" id="ARBA00022679"/>
    </source>
</evidence>
<evidence type="ECO:0000313" key="13">
    <source>
        <dbReference type="EMBL" id="MFB9315470.1"/>
    </source>
</evidence>
<evidence type="ECO:0000259" key="11">
    <source>
        <dbReference type="Pfam" id="PF00905"/>
    </source>
</evidence>
<comment type="caution">
    <text evidence="13">The sequence shown here is derived from an EMBL/GenBank/DDBJ whole genome shotgun (WGS) entry which is preliminary data.</text>
</comment>
<comment type="catalytic activity">
    <reaction evidence="8">
        <text>[GlcNAc-(1-&gt;4)-Mur2Ac(oyl-L-Ala-gamma-D-Glu-L-Lys-D-Ala-D-Ala)](n)-di-trans,octa-cis-undecaprenyl diphosphate + beta-D-GlcNAc-(1-&gt;4)-Mur2Ac(oyl-L-Ala-gamma-D-Glu-L-Lys-D-Ala-D-Ala)-di-trans,octa-cis-undecaprenyl diphosphate = [GlcNAc-(1-&gt;4)-Mur2Ac(oyl-L-Ala-gamma-D-Glu-L-Lys-D-Ala-D-Ala)](n+1)-di-trans,octa-cis-undecaprenyl diphosphate + di-trans,octa-cis-undecaprenyl diphosphate + H(+)</text>
        <dbReference type="Rhea" id="RHEA:23708"/>
        <dbReference type="Rhea" id="RHEA-COMP:9602"/>
        <dbReference type="Rhea" id="RHEA-COMP:9603"/>
        <dbReference type="ChEBI" id="CHEBI:15378"/>
        <dbReference type="ChEBI" id="CHEBI:58405"/>
        <dbReference type="ChEBI" id="CHEBI:60033"/>
        <dbReference type="ChEBI" id="CHEBI:78435"/>
        <dbReference type="EC" id="2.4.99.28"/>
    </reaction>
</comment>
<organism evidence="13 14">
    <name type="scientific">Nocardioides plantarum</name>
    <dbReference type="NCBI Taxonomy" id="29299"/>
    <lineage>
        <taxon>Bacteria</taxon>
        <taxon>Bacillati</taxon>
        <taxon>Actinomycetota</taxon>
        <taxon>Actinomycetes</taxon>
        <taxon>Propionibacteriales</taxon>
        <taxon>Nocardioidaceae</taxon>
        <taxon>Nocardioides</taxon>
    </lineage>
</organism>
<dbReference type="InterPro" id="IPR023346">
    <property type="entry name" value="Lysozyme-like_dom_sf"/>
</dbReference>
<comment type="catalytic activity">
    <reaction evidence="7">
        <text>Preferential cleavage: (Ac)2-L-Lys-D-Ala-|-D-Ala. Also transpeptidation of peptidyl-alanyl moieties that are N-acyl substituents of D-alanine.</text>
        <dbReference type="EC" id="3.4.16.4"/>
    </reaction>
</comment>
<dbReference type="SUPFAM" id="SSF53955">
    <property type="entry name" value="Lysozyme-like"/>
    <property type="match status" value="1"/>
</dbReference>
<keyword evidence="5" id="KW-0378">Hydrolase</keyword>
<dbReference type="Pfam" id="PF00912">
    <property type="entry name" value="Transgly"/>
    <property type="match status" value="1"/>
</dbReference>
<keyword evidence="6" id="KW-0511">Multifunctional enzyme</keyword>
<evidence type="ECO:0000313" key="14">
    <source>
        <dbReference type="Proteomes" id="UP001589750"/>
    </source>
</evidence>
<evidence type="ECO:0000256" key="1">
    <source>
        <dbReference type="ARBA" id="ARBA00022645"/>
    </source>
</evidence>
<proteinExistence type="predicted"/>
<dbReference type="GO" id="GO:0016757">
    <property type="term" value="F:glycosyltransferase activity"/>
    <property type="evidence" value="ECO:0007669"/>
    <property type="project" value="UniProtKB-KW"/>
</dbReference>
<feature type="region of interest" description="Disordered" evidence="9">
    <location>
        <begin position="1"/>
        <end position="23"/>
    </location>
</feature>
<feature type="domain" description="Penicillin-binding protein transpeptidase" evidence="11">
    <location>
        <begin position="386"/>
        <end position="647"/>
    </location>
</feature>
<dbReference type="InterPro" id="IPR001460">
    <property type="entry name" value="PCN-bd_Tpept"/>
</dbReference>
<evidence type="ECO:0000259" key="12">
    <source>
        <dbReference type="Pfam" id="PF00912"/>
    </source>
</evidence>
<feature type="transmembrane region" description="Helical" evidence="10">
    <location>
        <begin position="54"/>
        <end position="77"/>
    </location>
</feature>
<dbReference type="Gene3D" id="3.40.710.10">
    <property type="entry name" value="DD-peptidase/beta-lactamase superfamily"/>
    <property type="match status" value="1"/>
</dbReference>
<evidence type="ECO:0000256" key="6">
    <source>
        <dbReference type="ARBA" id="ARBA00023268"/>
    </source>
</evidence>
<keyword evidence="10" id="KW-0472">Membrane</keyword>
<keyword evidence="4 13" id="KW-0808">Transferase</keyword>
<gene>
    <name evidence="13" type="ORF">ACFFRI_20665</name>
</gene>
<evidence type="ECO:0000256" key="2">
    <source>
        <dbReference type="ARBA" id="ARBA00022670"/>
    </source>
</evidence>
<dbReference type="EMBL" id="JBHMDG010000034">
    <property type="protein sequence ID" value="MFB9315470.1"/>
    <property type="molecule type" value="Genomic_DNA"/>
</dbReference>
<dbReference type="PANTHER" id="PTHR32282:SF34">
    <property type="entry name" value="PENICILLIN-BINDING PROTEIN 1A"/>
    <property type="match status" value="1"/>
</dbReference>
<dbReference type="EC" id="2.4.-.-" evidence="13"/>
<dbReference type="Gene3D" id="1.10.3810.10">
    <property type="entry name" value="Biosynthetic peptidoglycan transglycosylase-like"/>
    <property type="match status" value="1"/>
</dbReference>
<dbReference type="PANTHER" id="PTHR32282">
    <property type="entry name" value="BINDING PROTEIN TRANSPEPTIDASE, PUTATIVE-RELATED"/>
    <property type="match status" value="1"/>
</dbReference>
<dbReference type="SUPFAM" id="SSF56601">
    <property type="entry name" value="beta-lactamase/transpeptidase-like"/>
    <property type="match status" value="1"/>
</dbReference>
<evidence type="ECO:0000256" key="5">
    <source>
        <dbReference type="ARBA" id="ARBA00022801"/>
    </source>
</evidence>